<proteinExistence type="predicted"/>
<keyword evidence="4" id="KW-1185">Reference proteome</keyword>
<dbReference type="InParanoid" id="F4RWT1"/>
<keyword evidence="2" id="KW-1133">Transmembrane helix</keyword>
<dbReference type="RefSeq" id="XP_007413632.1">
    <property type="nucleotide sequence ID" value="XM_007413570.1"/>
</dbReference>
<accession>F4RWT1</accession>
<evidence type="ECO:0000256" key="1">
    <source>
        <dbReference type="SAM" id="MobiDB-lite"/>
    </source>
</evidence>
<reference evidence="4" key="1">
    <citation type="journal article" date="2011" name="Proc. Natl. Acad. Sci. U.S.A.">
        <title>Obligate biotrophy features unraveled by the genomic analysis of rust fungi.</title>
        <authorList>
            <person name="Duplessis S."/>
            <person name="Cuomo C.A."/>
            <person name="Lin Y.-C."/>
            <person name="Aerts A."/>
            <person name="Tisserant E."/>
            <person name="Veneault-Fourrey C."/>
            <person name="Joly D.L."/>
            <person name="Hacquard S."/>
            <person name="Amselem J."/>
            <person name="Cantarel B.L."/>
            <person name="Chiu R."/>
            <person name="Coutinho P.M."/>
            <person name="Feau N."/>
            <person name="Field M."/>
            <person name="Frey P."/>
            <person name="Gelhaye E."/>
            <person name="Goldberg J."/>
            <person name="Grabherr M.G."/>
            <person name="Kodira C.D."/>
            <person name="Kohler A."/>
            <person name="Kuees U."/>
            <person name="Lindquist E.A."/>
            <person name="Lucas S.M."/>
            <person name="Mago R."/>
            <person name="Mauceli E."/>
            <person name="Morin E."/>
            <person name="Murat C."/>
            <person name="Pangilinan J.L."/>
            <person name="Park R."/>
            <person name="Pearson M."/>
            <person name="Quesneville H."/>
            <person name="Rouhier N."/>
            <person name="Sakthikumar S."/>
            <person name="Salamov A.A."/>
            <person name="Schmutz J."/>
            <person name="Selles B."/>
            <person name="Shapiro H."/>
            <person name="Tanguay P."/>
            <person name="Tuskan G.A."/>
            <person name="Henrissat B."/>
            <person name="Van de Peer Y."/>
            <person name="Rouze P."/>
            <person name="Ellis J.G."/>
            <person name="Dodds P.N."/>
            <person name="Schein J.E."/>
            <person name="Zhong S."/>
            <person name="Hamelin R.C."/>
            <person name="Grigoriev I.V."/>
            <person name="Szabo L.J."/>
            <person name="Martin F."/>
        </authorList>
    </citation>
    <scope>NUCLEOTIDE SEQUENCE [LARGE SCALE GENOMIC DNA]</scope>
    <source>
        <strain evidence="4">98AG31 / pathotype 3-4-7</strain>
    </source>
</reference>
<dbReference type="OrthoDB" id="2503699at2759"/>
<evidence type="ECO:0000313" key="4">
    <source>
        <dbReference type="Proteomes" id="UP000001072"/>
    </source>
</evidence>
<protein>
    <submittedName>
        <fullName evidence="3">Uncharacterized protein</fullName>
    </submittedName>
</protein>
<dbReference type="eggNOG" id="ENOG502SWDT">
    <property type="taxonomic scope" value="Eukaryota"/>
</dbReference>
<feature type="region of interest" description="Disordered" evidence="1">
    <location>
        <begin position="203"/>
        <end position="224"/>
    </location>
</feature>
<feature type="transmembrane region" description="Helical" evidence="2">
    <location>
        <begin position="27"/>
        <end position="49"/>
    </location>
</feature>
<dbReference type="GeneID" id="18933145"/>
<evidence type="ECO:0000313" key="3">
    <source>
        <dbReference type="EMBL" id="EGG03172.1"/>
    </source>
</evidence>
<dbReference type="AlphaFoldDB" id="F4RWT1"/>
<gene>
    <name evidence="3" type="ORF">MELLADRAFT_78645</name>
</gene>
<sequence>MASNSTDPNATGNNNSRSGGGLGAATYYGAVAVVVFVLVALTIVSRVLYTRKGKRLAAQQSAGQSSRDAEERVAMERRGEAVGLPTYRESVLPTSRNLILASTPIASSPAPPRSASVDTLPIPTLPNITVLRASLSEPQLSPPAYRIPPPKYEDAAEDADRTTQIVGQALDAEDPSLLNVMSQRHDSVATLVLPNVQVVDADESASCGQLSQTQPSCQPDPATQ</sequence>
<feature type="compositionally biased region" description="Polar residues" evidence="1">
    <location>
        <begin position="206"/>
        <end position="224"/>
    </location>
</feature>
<dbReference type="HOGENOM" id="CLU_1235272_0_0_1"/>
<feature type="compositionally biased region" description="Basic and acidic residues" evidence="1">
    <location>
        <begin position="67"/>
        <end position="77"/>
    </location>
</feature>
<evidence type="ECO:0000256" key="2">
    <source>
        <dbReference type="SAM" id="Phobius"/>
    </source>
</evidence>
<dbReference type="VEuPathDB" id="FungiDB:MELLADRAFT_78645"/>
<organism evidence="4">
    <name type="scientific">Melampsora larici-populina (strain 98AG31 / pathotype 3-4-7)</name>
    <name type="common">Poplar leaf rust fungus</name>
    <dbReference type="NCBI Taxonomy" id="747676"/>
    <lineage>
        <taxon>Eukaryota</taxon>
        <taxon>Fungi</taxon>
        <taxon>Dikarya</taxon>
        <taxon>Basidiomycota</taxon>
        <taxon>Pucciniomycotina</taxon>
        <taxon>Pucciniomycetes</taxon>
        <taxon>Pucciniales</taxon>
        <taxon>Melampsoraceae</taxon>
        <taxon>Melampsora</taxon>
    </lineage>
</organism>
<keyword evidence="2" id="KW-0812">Transmembrane</keyword>
<dbReference type="Proteomes" id="UP000001072">
    <property type="component" value="Unassembled WGS sequence"/>
</dbReference>
<dbReference type="KEGG" id="mlr:MELLADRAFT_78645"/>
<keyword evidence="2" id="KW-0472">Membrane</keyword>
<dbReference type="EMBL" id="GL883126">
    <property type="protein sequence ID" value="EGG03172.1"/>
    <property type="molecule type" value="Genomic_DNA"/>
</dbReference>
<feature type="region of interest" description="Disordered" evidence="1">
    <location>
        <begin position="55"/>
        <end position="77"/>
    </location>
</feature>
<name>F4RWT1_MELLP</name>